<dbReference type="SMART" id="SM00359">
    <property type="entry name" value="PUA"/>
    <property type="match status" value="1"/>
</dbReference>
<comment type="catalytic activity">
    <reaction evidence="2">
        <text>uridine in snRNA = pseudouridine in snRNA</text>
        <dbReference type="Rhea" id="RHEA:51124"/>
        <dbReference type="Rhea" id="RHEA-COMP:12891"/>
        <dbReference type="Rhea" id="RHEA-COMP:12892"/>
        <dbReference type="ChEBI" id="CHEBI:65314"/>
        <dbReference type="ChEBI" id="CHEBI:65315"/>
    </reaction>
</comment>
<dbReference type="Pfam" id="PF01472">
    <property type="entry name" value="PUA"/>
    <property type="match status" value="1"/>
</dbReference>
<evidence type="ECO:0000256" key="3">
    <source>
        <dbReference type="ARBA" id="ARBA00001896"/>
    </source>
</evidence>
<keyword evidence="12" id="KW-1185">Reference proteome</keyword>
<dbReference type="SMART" id="SM01136">
    <property type="entry name" value="DKCLD"/>
    <property type="match status" value="1"/>
</dbReference>
<dbReference type="Proteomes" id="UP000815677">
    <property type="component" value="Unassembled WGS sequence"/>
</dbReference>
<evidence type="ECO:0000256" key="9">
    <source>
        <dbReference type="SAM" id="Phobius"/>
    </source>
</evidence>
<evidence type="ECO:0000313" key="12">
    <source>
        <dbReference type="Proteomes" id="UP000815677"/>
    </source>
</evidence>
<dbReference type="InterPro" id="IPR011701">
    <property type="entry name" value="MFS"/>
</dbReference>
<name>A0ABQ0LB72_MYCCL</name>
<comment type="subcellular location">
    <subcellularLocation>
        <location evidence="4">Membrane</location>
        <topology evidence="4">Multi-pass membrane protein</topology>
    </subcellularLocation>
</comment>
<sequence length="1058" mass="117074">MSSEEKAELGHLEVTTSASTTDPKGTENSQSFGDAANALLGAHAHDPVIVSPEDNARLLRKTDLYLLPVMLGIYFLQQLDKSTLSYASVFNLVKDANLVGYQYSSLSSIVYAGQFIWQPISSYFLVRLPVGRLTTFQGVCKILTCSSIRWLAFNVFAWGVVLSLMSTARSFSTLIAARFFLGIFEATVAPTFVTITAMWWRRREQTQRTSLWYAMNGFGSLLTYGLGHIHSSLKPYQIIFLFTGLLTVAFSVIVLILLPNSPTTARFLSLDDKVLVLERLRANNTGTETKKWKWEQVRECLLDLKTWCWFLLIFTISIPSGGISTFGPLIVDSLGFNQFQTILLQMPFGAMQVIATLGGGFFAARFKRKWPVLVGLTIPPIAGAAALLKINRSASNAKAALLASYYLVSFYPGISPMIYTWSSQNTAGHTKKTLTTGVLFIGQSAGNVVGPFLYTTAQAPLYHEGLESSLVCFAVLAGLMCFTGFYLNILNRHQIARRIANGKTGELVDASLEETKDAGAAQQANGAQFGANAFDDLTDRQNEDFIFSSSLKISMALTREQVAAAQIDDLKIQPEKAAPKLDTSEWPLLLKNYDKLLVRSSHFTPIPQGCSPLKRDITSYIKSGVINLDKPSNPSSHEVVAWLRRILRVEKTGHSGTLDPKVTGCLIVCIDRATRLVKSQQGAGKEYVCVLRLHSALPNPTALPRALQTLTGALFQRPPLISAVKRQLRIRTIHQSNLIEFDEKRNLAVFWVSCEAGTYIRTLCVHLGLLLGVGGHMQELRRVRSGAMSENDDMVTMHDVLDAQWMYDNNRDESYLRRVIRPLECLLVGYKRIVVKDSAVNAVCYGAKLMIPGLLRYEADISVHEEVVLITTKGEAIAIAIAQMSTVELATCDHGVVAKVKRCIMERDTYPRRWGLGPMAVQKKKMVKEGKLGKHGEKIAGVTPAEWSRDYVDYNRDEQPAAAPMAAGAPEPMAEVEETGKEEKKRKRKSEHAADADVSMATAGEEEEDAEAERKRKKKEKKAAKAAAAGEEEDDEARRERKRLKKEKKARESMGGGE</sequence>
<dbReference type="InterPro" id="IPR002478">
    <property type="entry name" value="PUA"/>
</dbReference>
<accession>A0ABQ0LB72</accession>
<evidence type="ECO:0000256" key="5">
    <source>
        <dbReference type="ARBA" id="ARBA00008999"/>
    </source>
</evidence>
<feature type="compositionally biased region" description="Low complexity" evidence="8">
    <location>
        <begin position="961"/>
        <end position="973"/>
    </location>
</feature>
<dbReference type="Pfam" id="PF08068">
    <property type="entry name" value="DKCLD"/>
    <property type="match status" value="1"/>
</dbReference>
<feature type="compositionally biased region" description="Polar residues" evidence="8">
    <location>
        <begin position="14"/>
        <end position="28"/>
    </location>
</feature>
<evidence type="ECO:0000256" key="6">
    <source>
        <dbReference type="ARBA" id="ARBA00019272"/>
    </source>
</evidence>
<dbReference type="Gene3D" id="3.30.2350.10">
    <property type="entry name" value="Pseudouridine synthase"/>
    <property type="match status" value="1"/>
</dbReference>
<dbReference type="InterPro" id="IPR012960">
    <property type="entry name" value="Dyskerin-like"/>
</dbReference>
<evidence type="ECO:0000256" key="7">
    <source>
        <dbReference type="ARBA" id="ARBA00023235"/>
    </source>
</evidence>
<feature type="transmembrane region" description="Helical" evidence="9">
    <location>
        <begin position="211"/>
        <end position="230"/>
    </location>
</feature>
<dbReference type="InterPro" id="IPR020846">
    <property type="entry name" value="MFS_dom"/>
</dbReference>
<feature type="domain" description="Major facilitator superfamily (MFS) profile" evidence="10">
    <location>
        <begin position="66"/>
        <end position="495"/>
    </location>
</feature>
<dbReference type="InterPro" id="IPR004802">
    <property type="entry name" value="tRNA_PsdUridine_synth_B_fam"/>
</dbReference>
<dbReference type="InterPro" id="IPR020103">
    <property type="entry name" value="PsdUridine_synth_cat_dom_sf"/>
</dbReference>
<dbReference type="InterPro" id="IPR036974">
    <property type="entry name" value="PUA_sf"/>
</dbReference>
<dbReference type="Gene3D" id="1.20.1250.20">
    <property type="entry name" value="MFS general substrate transporter like domains"/>
    <property type="match status" value="2"/>
</dbReference>
<keyword evidence="9" id="KW-1133">Transmembrane helix</keyword>
<feature type="compositionally biased region" description="Basic residues" evidence="8">
    <location>
        <begin position="1015"/>
        <end position="1024"/>
    </location>
</feature>
<feature type="transmembrane region" description="Helical" evidence="9">
    <location>
        <begin position="342"/>
        <end position="363"/>
    </location>
</feature>
<dbReference type="Pfam" id="PF16198">
    <property type="entry name" value="TruB_C_2"/>
    <property type="match status" value="1"/>
</dbReference>
<comment type="catalytic activity">
    <reaction evidence="3">
        <text>uridine in 5S rRNA = pseudouridine in 5S rRNA</text>
        <dbReference type="Rhea" id="RHEA:47036"/>
        <dbReference type="Rhea" id="RHEA-COMP:11730"/>
        <dbReference type="Rhea" id="RHEA-COMP:11731"/>
        <dbReference type="ChEBI" id="CHEBI:65314"/>
        <dbReference type="ChEBI" id="CHEBI:65315"/>
    </reaction>
</comment>
<evidence type="ECO:0000256" key="8">
    <source>
        <dbReference type="SAM" id="MobiDB-lite"/>
    </source>
</evidence>
<dbReference type="InterPro" id="IPR015947">
    <property type="entry name" value="PUA-like_sf"/>
</dbReference>
<comment type="similarity">
    <text evidence="5">Belongs to the pseudouridine synthase TruB family.</text>
</comment>
<feature type="transmembrane region" description="Helical" evidence="9">
    <location>
        <begin position="236"/>
        <end position="258"/>
    </location>
</feature>
<dbReference type="PANTHER" id="PTHR23127">
    <property type="entry name" value="CENTROMERE/MICROTUBULE BINDING PROTEIN CBF5"/>
    <property type="match status" value="1"/>
</dbReference>
<feature type="transmembrane region" description="Helical" evidence="9">
    <location>
        <begin position="433"/>
        <end position="454"/>
    </location>
</feature>
<dbReference type="CDD" id="cd21148">
    <property type="entry name" value="PUA_Cbf5"/>
    <property type="match status" value="1"/>
</dbReference>
<dbReference type="Gene3D" id="2.30.130.10">
    <property type="entry name" value="PUA domain"/>
    <property type="match status" value="1"/>
</dbReference>
<proteinExistence type="inferred from homology"/>
<keyword evidence="7" id="KW-0413">Isomerase</keyword>
<keyword evidence="9" id="KW-0472">Membrane</keyword>
<dbReference type="InterPro" id="IPR002501">
    <property type="entry name" value="PsdUridine_synth_N"/>
</dbReference>
<feature type="transmembrane region" description="Helical" evidence="9">
    <location>
        <begin position="402"/>
        <end position="421"/>
    </location>
</feature>
<comment type="catalytic activity">
    <reaction evidence="1">
        <text>a uridine in mRNA = a pseudouridine in mRNA</text>
        <dbReference type="Rhea" id="RHEA:56644"/>
        <dbReference type="Rhea" id="RHEA-COMP:14658"/>
        <dbReference type="Rhea" id="RHEA-COMP:14659"/>
        <dbReference type="ChEBI" id="CHEBI:65314"/>
        <dbReference type="ChEBI" id="CHEBI:65315"/>
    </reaction>
</comment>
<dbReference type="SUPFAM" id="SSF88697">
    <property type="entry name" value="PUA domain-like"/>
    <property type="match status" value="1"/>
</dbReference>
<feature type="compositionally biased region" description="Basic and acidic residues" evidence="8">
    <location>
        <begin position="1"/>
        <end position="11"/>
    </location>
</feature>
<organism evidence="11 12">
    <name type="scientific">Mycena chlorophos</name>
    <name type="common">Agaric fungus</name>
    <name type="synonym">Agaricus chlorophos</name>
    <dbReference type="NCBI Taxonomy" id="658473"/>
    <lineage>
        <taxon>Eukaryota</taxon>
        <taxon>Fungi</taxon>
        <taxon>Dikarya</taxon>
        <taxon>Basidiomycota</taxon>
        <taxon>Agaricomycotina</taxon>
        <taxon>Agaricomycetes</taxon>
        <taxon>Agaricomycetidae</taxon>
        <taxon>Agaricales</taxon>
        <taxon>Marasmiineae</taxon>
        <taxon>Mycenaceae</taxon>
        <taxon>Mycena</taxon>
    </lineage>
</organism>
<evidence type="ECO:0000256" key="4">
    <source>
        <dbReference type="ARBA" id="ARBA00004141"/>
    </source>
</evidence>
<feature type="transmembrane region" description="Helical" evidence="9">
    <location>
        <begin position="307"/>
        <end position="330"/>
    </location>
</feature>
<reference evidence="11" key="1">
    <citation type="submission" date="2014-09" db="EMBL/GenBank/DDBJ databases">
        <title>Genome sequence of the luminous mushroom Mycena chlorophos for searching fungal bioluminescence genes.</title>
        <authorList>
            <person name="Tanaka Y."/>
            <person name="Kasuga D."/>
            <person name="Oba Y."/>
            <person name="Hase S."/>
            <person name="Sato K."/>
            <person name="Oba Y."/>
            <person name="Sakakibara Y."/>
        </authorList>
    </citation>
    <scope>NUCLEOTIDE SEQUENCE</scope>
</reference>
<dbReference type="InterPro" id="IPR032819">
    <property type="entry name" value="TruB_C"/>
</dbReference>
<dbReference type="SUPFAM" id="SSF103473">
    <property type="entry name" value="MFS general substrate transporter"/>
    <property type="match status" value="1"/>
</dbReference>
<protein>
    <recommendedName>
        <fullName evidence="6">H/ACA ribonucleoprotein complex subunit CBF5</fullName>
    </recommendedName>
</protein>
<feature type="transmembrane region" description="Helical" evidence="9">
    <location>
        <begin position="151"/>
        <end position="169"/>
    </location>
</feature>
<dbReference type="NCBIfam" id="TIGR00425">
    <property type="entry name" value="CBF5"/>
    <property type="match status" value="1"/>
</dbReference>
<dbReference type="NCBIfam" id="NF003280">
    <property type="entry name" value="PRK04270.1"/>
    <property type="match status" value="1"/>
</dbReference>
<feature type="region of interest" description="Disordered" evidence="8">
    <location>
        <begin position="961"/>
        <end position="1058"/>
    </location>
</feature>
<dbReference type="NCBIfam" id="TIGR00451">
    <property type="entry name" value="unchar_dom_2"/>
    <property type="match status" value="1"/>
</dbReference>
<gene>
    <name evidence="11" type="ORF">MCHLO_05795</name>
</gene>
<dbReference type="SUPFAM" id="SSF55120">
    <property type="entry name" value="Pseudouridine synthase"/>
    <property type="match status" value="1"/>
</dbReference>
<dbReference type="EMBL" id="DF844513">
    <property type="protein sequence ID" value="GAT48381.1"/>
    <property type="molecule type" value="Genomic_DNA"/>
</dbReference>
<dbReference type="PROSITE" id="PS50850">
    <property type="entry name" value="MFS"/>
    <property type="match status" value="1"/>
</dbReference>
<dbReference type="CDD" id="cd02572">
    <property type="entry name" value="PseudoU_synth_hDyskerin"/>
    <property type="match status" value="1"/>
</dbReference>
<evidence type="ECO:0000256" key="2">
    <source>
        <dbReference type="ARBA" id="ARBA00001832"/>
    </source>
</evidence>
<feature type="transmembrane region" description="Helical" evidence="9">
    <location>
        <begin position="175"/>
        <end position="199"/>
    </location>
</feature>
<dbReference type="Pfam" id="PF07690">
    <property type="entry name" value="MFS_1"/>
    <property type="match status" value="1"/>
</dbReference>
<evidence type="ECO:0000256" key="1">
    <source>
        <dbReference type="ARBA" id="ARBA00001166"/>
    </source>
</evidence>
<evidence type="ECO:0000313" key="11">
    <source>
        <dbReference type="EMBL" id="GAT48381.1"/>
    </source>
</evidence>
<dbReference type="PROSITE" id="PS50890">
    <property type="entry name" value="PUA"/>
    <property type="match status" value="1"/>
</dbReference>
<dbReference type="InterPro" id="IPR036259">
    <property type="entry name" value="MFS_trans_sf"/>
</dbReference>
<feature type="region of interest" description="Disordered" evidence="8">
    <location>
        <begin position="1"/>
        <end position="28"/>
    </location>
</feature>
<dbReference type="Pfam" id="PF01509">
    <property type="entry name" value="TruB_N"/>
    <property type="match status" value="1"/>
</dbReference>
<dbReference type="InterPro" id="IPR004521">
    <property type="entry name" value="Uncharacterised_CHP00451"/>
</dbReference>
<feature type="transmembrane region" description="Helical" evidence="9">
    <location>
        <begin position="466"/>
        <end position="489"/>
    </location>
</feature>
<evidence type="ECO:0000259" key="10">
    <source>
        <dbReference type="PROSITE" id="PS50850"/>
    </source>
</evidence>
<keyword evidence="9" id="KW-0812">Transmembrane</keyword>
<dbReference type="PANTHER" id="PTHR23127:SF0">
    <property type="entry name" value="H_ACA RIBONUCLEOPROTEIN COMPLEX SUBUNIT DKC1"/>
    <property type="match status" value="1"/>
</dbReference>